<sequence length="239" mass="26901">MSDEPQKRSVEKVSGWKLLALFPLAMLTRLWTATLRMEATPEFRRFLADDRPQVFLLWHNRLFVIAEINRRFRRKHSGRQMHGLISASKDGAWLAAFFQLVGIRAIRGSSSWRAAEALRETVRVVTDDGDIGITPDGPRGPCYNFQAGALLVAKKANVPAVIFGIEFANAKRLGSWDGFYLPRPFSKVKLSAERYDTYDALLKSCRNGEKPAKALEALLKETNRDTTPHPRENAGTESA</sequence>
<name>A0AAQ3QSJ6_9BACT</name>
<evidence type="ECO:0000256" key="1">
    <source>
        <dbReference type="SAM" id="MobiDB-lite"/>
    </source>
</evidence>
<dbReference type="EMBL" id="CP136920">
    <property type="protein sequence ID" value="WOO42548.1"/>
    <property type="molecule type" value="Genomic_DNA"/>
</dbReference>
<feature type="domain" description="DUF374" evidence="2">
    <location>
        <begin position="76"/>
        <end position="141"/>
    </location>
</feature>
<evidence type="ECO:0000313" key="3">
    <source>
        <dbReference type="EMBL" id="WOO42548.1"/>
    </source>
</evidence>
<feature type="region of interest" description="Disordered" evidence="1">
    <location>
        <begin position="219"/>
        <end position="239"/>
    </location>
</feature>
<keyword evidence="4" id="KW-1185">Reference proteome</keyword>
<evidence type="ECO:0000313" key="4">
    <source>
        <dbReference type="Proteomes" id="UP001304300"/>
    </source>
</evidence>
<dbReference type="AlphaFoldDB" id="A0AAQ3QSJ6"/>
<proteinExistence type="predicted"/>
<evidence type="ECO:0000259" key="2">
    <source>
        <dbReference type="Pfam" id="PF04028"/>
    </source>
</evidence>
<gene>
    <name evidence="3" type="ORF">RZN69_05555</name>
</gene>
<reference evidence="3 4" key="1">
    <citation type="submission" date="2023-10" db="EMBL/GenBank/DDBJ databases">
        <title>Rubellicoccus peritrichatus gen. nov., sp. nov., isolated from an algae of coral reef tank.</title>
        <authorList>
            <person name="Luo J."/>
        </authorList>
    </citation>
    <scope>NUCLEOTIDE SEQUENCE [LARGE SCALE GENOMIC DNA]</scope>
    <source>
        <strain evidence="3 4">CR14</strain>
    </source>
</reference>
<dbReference type="InterPro" id="IPR007172">
    <property type="entry name" value="DUF374"/>
</dbReference>
<dbReference type="Pfam" id="PF04028">
    <property type="entry name" value="DUF374"/>
    <property type="match status" value="1"/>
</dbReference>
<accession>A0AAQ3QSJ6</accession>
<dbReference type="Proteomes" id="UP001304300">
    <property type="component" value="Chromosome"/>
</dbReference>
<dbReference type="KEGG" id="puo:RZN69_05555"/>
<protein>
    <submittedName>
        <fullName evidence="3">DUF374 domain-containing protein</fullName>
    </submittedName>
</protein>
<dbReference type="RefSeq" id="WP_317835070.1">
    <property type="nucleotide sequence ID" value="NZ_CP136920.1"/>
</dbReference>
<organism evidence="3 4">
    <name type="scientific">Rubellicoccus peritrichatus</name>
    <dbReference type="NCBI Taxonomy" id="3080537"/>
    <lineage>
        <taxon>Bacteria</taxon>
        <taxon>Pseudomonadati</taxon>
        <taxon>Verrucomicrobiota</taxon>
        <taxon>Opitutia</taxon>
        <taxon>Puniceicoccales</taxon>
        <taxon>Cerasicoccaceae</taxon>
        <taxon>Rubellicoccus</taxon>
    </lineage>
</organism>